<reference evidence="1 2" key="1">
    <citation type="submission" date="2024-05" db="EMBL/GenBank/DDBJ databases">
        <title>Haplotype-resolved chromosome-level genome assembly of Huyou (Citrus changshanensis).</title>
        <authorList>
            <person name="Miao C."/>
            <person name="Chen W."/>
            <person name="Wu Y."/>
            <person name="Wang L."/>
            <person name="Zhao S."/>
            <person name="Grierson D."/>
            <person name="Xu C."/>
            <person name="Chen K."/>
        </authorList>
    </citation>
    <scope>NUCLEOTIDE SEQUENCE [LARGE SCALE GENOMIC DNA]</scope>
    <source>
        <strain evidence="1">01-14</strain>
        <tissue evidence="1">Leaf</tissue>
    </source>
</reference>
<proteinExistence type="predicted"/>
<dbReference type="Proteomes" id="UP001428341">
    <property type="component" value="Unassembled WGS sequence"/>
</dbReference>
<comment type="caution">
    <text evidence="1">The sequence shown here is derived from an EMBL/GenBank/DDBJ whole genome shotgun (WGS) entry which is preliminary data.</text>
</comment>
<gene>
    <name evidence="1" type="ORF">WN944_013117</name>
</gene>
<dbReference type="EMBL" id="JBCGBO010000005">
    <property type="protein sequence ID" value="KAK9197934.1"/>
    <property type="molecule type" value="Genomic_DNA"/>
</dbReference>
<evidence type="ECO:0000313" key="1">
    <source>
        <dbReference type="EMBL" id="KAK9197934.1"/>
    </source>
</evidence>
<sequence length="67" mass="7544">MGASYFYWSMTDPCMYGALWAGIEDPVNSGNFTTSKVALRCAHNSQIDVGLWQEVLCLNWVMFSLIC</sequence>
<protein>
    <submittedName>
        <fullName evidence="1">Uncharacterized protein</fullName>
    </submittedName>
</protein>
<dbReference type="AlphaFoldDB" id="A0AAP0M3I2"/>
<name>A0AAP0M3I2_9ROSI</name>
<accession>A0AAP0M3I2</accession>
<evidence type="ECO:0000313" key="2">
    <source>
        <dbReference type="Proteomes" id="UP001428341"/>
    </source>
</evidence>
<organism evidence="1 2">
    <name type="scientific">Citrus x changshan-huyou</name>
    <dbReference type="NCBI Taxonomy" id="2935761"/>
    <lineage>
        <taxon>Eukaryota</taxon>
        <taxon>Viridiplantae</taxon>
        <taxon>Streptophyta</taxon>
        <taxon>Embryophyta</taxon>
        <taxon>Tracheophyta</taxon>
        <taxon>Spermatophyta</taxon>
        <taxon>Magnoliopsida</taxon>
        <taxon>eudicotyledons</taxon>
        <taxon>Gunneridae</taxon>
        <taxon>Pentapetalae</taxon>
        <taxon>rosids</taxon>
        <taxon>malvids</taxon>
        <taxon>Sapindales</taxon>
        <taxon>Rutaceae</taxon>
        <taxon>Aurantioideae</taxon>
        <taxon>Citrus</taxon>
    </lineage>
</organism>
<keyword evidence="2" id="KW-1185">Reference proteome</keyword>